<dbReference type="InterPro" id="IPR037883">
    <property type="entry name" value="Knr4/Smi1-like_sf"/>
</dbReference>
<accession>A0ABS3QCW5</accession>
<dbReference type="RefSeq" id="WP_208174487.1">
    <property type="nucleotide sequence ID" value="NZ_JAGETZ010000003.1"/>
</dbReference>
<comment type="caution">
    <text evidence="2">The sequence shown here is derived from an EMBL/GenBank/DDBJ whole genome shotgun (WGS) entry which is preliminary data.</text>
</comment>
<dbReference type="SUPFAM" id="SSF160631">
    <property type="entry name" value="SMI1/KNR4-like"/>
    <property type="match status" value="2"/>
</dbReference>
<gene>
    <name evidence="2" type="ORF">J4E00_07300</name>
</gene>
<evidence type="ECO:0000313" key="3">
    <source>
        <dbReference type="Proteomes" id="UP000664369"/>
    </source>
</evidence>
<evidence type="ECO:0000259" key="1">
    <source>
        <dbReference type="SMART" id="SM00860"/>
    </source>
</evidence>
<dbReference type="Gene3D" id="3.40.1580.10">
    <property type="entry name" value="SMI1/KNR4-like"/>
    <property type="match status" value="1"/>
</dbReference>
<dbReference type="SMART" id="SM00860">
    <property type="entry name" value="SMI1_KNR4"/>
    <property type="match status" value="1"/>
</dbReference>
<dbReference type="EMBL" id="JAGETZ010000003">
    <property type="protein sequence ID" value="MBO2008853.1"/>
    <property type="molecule type" value="Genomic_DNA"/>
</dbReference>
<dbReference type="InterPro" id="IPR018958">
    <property type="entry name" value="Knr4/Smi1-like_dom"/>
</dbReference>
<evidence type="ECO:0000313" key="2">
    <source>
        <dbReference type="EMBL" id="MBO2008853.1"/>
    </source>
</evidence>
<dbReference type="PANTHER" id="PTHR32011:SF6">
    <property type="entry name" value="KNR4_SMI1-LIKE DOMAIN-CONTAINING PROTEIN"/>
    <property type="match status" value="1"/>
</dbReference>
<protein>
    <submittedName>
        <fullName evidence="2">SMI1/KNR4 family protein</fullName>
    </submittedName>
</protein>
<reference evidence="2 3" key="1">
    <citation type="submission" date="2021-03" db="EMBL/GenBank/DDBJ databases">
        <authorList>
            <person name="Kim M.K."/>
        </authorList>
    </citation>
    <scope>NUCLEOTIDE SEQUENCE [LARGE SCALE GENOMIC DNA]</scope>
    <source>
        <strain evidence="2 3">BT442</strain>
    </source>
</reference>
<sequence>MLVPDDFTDFLFWFKKATEASWAKTEQQMHKDIPLLNAKWVGMKKSEIDEVEKRFEIKFPPDYREFLKILHTIRPKPVQDSCFFFDWLGEEKMIIDKLNWPYSSMLPNGIWLKSWGVIPDSQDVIFNRFSEWYHQAPKLIPIFGHRYIVSEPYRRGNPVLSVYGWDTIVYGWNLKDYLLNEFSENMPEELFEKTYDEDGSWSYNFKDEIQDVFDSNWLKCSYNDIRCWGELIEQAGGDWKYQPRRQ</sequence>
<feature type="domain" description="Knr4/Smi1-like" evidence="1">
    <location>
        <begin position="42"/>
        <end position="135"/>
    </location>
</feature>
<organism evidence="2 3">
    <name type="scientific">Hymenobacter negativus</name>
    <dbReference type="NCBI Taxonomy" id="2795026"/>
    <lineage>
        <taxon>Bacteria</taxon>
        <taxon>Pseudomonadati</taxon>
        <taxon>Bacteroidota</taxon>
        <taxon>Cytophagia</taxon>
        <taxon>Cytophagales</taxon>
        <taxon>Hymenobacteraceae</taxon>
        <taxon>Hymenobacter</taxon>
    </lineage>
</organism>
<dbReference type="Proteomes" id="UP000664369">
    <property type="component" value="Unassembled WGS sequence"/>
</dbReference>
<keyword evidence="3" id="KW-1185">Reference proteome</keyword>
<proteinExistence type="predicted"/>
<dbReference type="PANTHER" id="PTHR32011">
    <property type="entry name" value="OS08G0472400 PROTEIN"/>
    <property type="match status" value="1"/>
</dbReference>
<name>A0ABS3QCW5_9BACT</name>